<keyword evidence="3" id="KW-0413">Isomerase</keyword>
<dbReference type="InterPro" id="IPR046348">
    <property type="entry name" value="SIS_dom_sf"/>
</dbReference>
<dbReference type="GO" id="GO:0016853">
    <property type="term" value="F:isomerase activity"/>
    <property type="evidence" value="ECO:0007669"/>
    <property type="project" value="UniProtKB-KW"/>
</dbReference>
<feature type="domain" description="SIS" evidence="2">
    <location>
        <begin position="22"/>
        <end position="160"/>
    </location>
</feature>
<dbReference type="RefSeq" id="WP_015868542.1">
    <property type="nucleotide sequence ID" value="NC_012785.1"/>
</dbReference>
<reference evidence="3 4" key="1">
    <citation type="submission" date="2009-06" db="EMBL/GenBank/DDBJ databases">
        <title>Complete sequence of Thermotogales bacterium TBF 19.5.1.</title>
        <authorList>
            <consortium name="US DOE Joint Genome Institute"/>
            <person name="Lucas S."/>
            <person name="Copeland A."/>
            <person name="Lapidus A."/>
            <person name="Glavina del Rio T."/>
            <person name="Tice H."/>
            <person name="Bruce D."/>
            <person name="Goodwin L."/>
            <person name="Pitluck S."/>
            <person name="Chertkov O."/>
            <person name="Brettin T."/>
            <person name="Detter J.C."/>
            <person name="Han C."/>
            <person name="Schmutz J."/>
            <person name="Larimer F."/>
            <person name="Land M."/>
            <person name="Hauser L."/>
            <person name="Kyrpides N."/>
            <person name="Ovchinnikova G."/>
            <person name="Noll K."/>
        </authorList>
    </citation>
    <scope>NUCLEOTIDE SEQUENCE [LARGE SCALE GENOMIC DNA]</scope>
    <source>
        <strain evidence="4">ATCC BAA-1733 / DSM 21960 / TBF 19.5.1</strain>
    </source>
</reference>
<protein>
    <submittedName>
        <fullName evidence="3">Sugar isomerase (SIS)</fullName>
    </submittedName>
</protein>
<sequence length="306" mass="34231">MENVTLSEIKRTPELLKQVESVPFKLEKGKRYLFVGCGSSYNLGYIAAEMLNKNGYEADVVTGGKIVALGDFPEADVAFFISRTGESTETVLAAKALKKRGIYTISIVCAKDAELSKTCEENIELPFADEESVVMTGSFSTILYMILRGIKRYSIDGIEGFLGKSFEYVDRLELKKFSHFVFLGFDELYGLAKESALKVQEMALQWVEFHEPLDYRHGPKATLTEKTLVVMYSKDTAYEVELAKELKQMGAGVVYIGKEGDIEIPYQDGFETPVRILPVQYLAYKKAVSLGLNPDKPKNLTKSVKL</sequence>
<dbReference type="Pfam" id="PF01380">
    <property type="entry name" value="SIS"/>
    <property type="match status" value="2"/>
</dbReference>
<evidence type="ECO:0000313" key="3">
    <source>
        <dbReference type="EMBL" id="ACR79885.1"/>
    </source>
</evidence>
<dbReference type="CDD" id="cd05009">
    <property type="entry name" value="SIS_GlmS_GlmD_2"/>
    <property type="match status" value="1"/>
</dbReference>
<feature type="domain" description="SIS" evidence="2">
    <location>
        <begin position="168"/>
        <end position="297"/>
    </location>
</feature>
<dbReference type="InterPro" id="IPR001347">
    <property type="entry name" value="SIS_dom"/>
</dbReference>
<gene>
    <name evidence="3" type="ordered locus">Kole_1185</name>
</gene>
<organism evidence="3 4">
    <name type="scientific">Kosmotoga olearia (strain ATCC BAA-1733 / DSM 21960 / TBF 19.5.1)</name>
    <dbReference type="NCBI Taxonomy" id="521045"/>
    <lineage>
        <taxon>Bacteria</taxon>
        <taxon>Thermotogati</taxon>
        <taxon>Thermotogota</taxon>
        <taxon>Thermotogae</taxon>
        <taxon>Kosmotogales</taxon>
        <taxon>Kosmotogaceae</taxon>
        <taxon>Kosmotoga</taxon>
    </lineage>
</organism>
<dbReference type="AlphaFoldDB" id="C5CIM3"/>
<dbReference type="PANTHER" id="PTHR10937">
    <property type="entry name" value="GLUCOSAMINE--FRUCTOSE-6-PHOSPHATE AMINOTRANSFERASE, ISOMERIZING"/>
    <property type="match status" value="1"/>
</dbReference>
<dbReference type="EMBL" id="CP001634">
    <property type="protein sequence ID" value="ACR79885.1"/>
    <property type="molecule type" value="Genomic_DNA"/>
</dbReference>
<accession>C5CIM3</accession>
<dbReference type="eggNOG" id="COG2222">
    <property type="taxonomic scope" value="Bacteria"/>
</dbReference>
<dbReference type="HOGENOM" id="CLU_012520_2_0_0"/>
<proteinExistence type="predicted"/>
<evidence type="ECO:0000256" key="1">
    <source>
        <dbReference type="ARBA" id="ARBA00022737"/>
    </source>
</evidence>
<reference evidence="3 4" key="2">
    <citation type="journal article" date="2011" name="J. Bacteriol.">
        <title>Genome Sequence of Kosmotoga olearia Strain TBF 19.5.1, a Thermophilic Bacterium with a Wide Growth Temperature Range, Isolated from the Troll B Oil Platform in the North Sea.</title>
        <authorList>
            <person name="Swithers K.S."/>
            <person name="Dipippo J.L."/>
            <person name="Bruce D.C."/>
            <person name="Detter C."/>
            <person name="Tapia R."/>
            <person name="Han S."/>
            <person name="Goodwin L.A."/>
            <person name="Han J."/>
            <person name="Woyke T."/>
            <person name="Pitluck S."/>
            <person name="Pennacchio L."/>
            <person name="Nolan M."/>
            <person name="Mikhailova N."/>
            <person name="Land M.L."/>
            <person name="Nesbo C.L."/>
            <person name="Gogarten J.P."/>
            <person name="Noll K.M."/>
        </authorList>
    </citation>
    <scope>NUCLEOTIDE SEQUENCE [LARGE SCALE GENOMIC DNA]</scope>
    <source>
        <strain evidence="4">ATCC BAA-1733 / DSM 21960 / TBF 19.5.1</strain>
    </source>
</reference>
<dbReference type="InterPro" id="IPR035466">
    <property type="entry name" value="GlmS/AgaS_SIS"/>
</dbReference>
<dbReference type="InterPro" id="IPR035490">
    <property type="entry name" value="GlmS/FrlB_SIS"/>
</dbReference>
<dbReference type="SUPFAM" id="SSF53697">
    <property type="entry name" value="SIS domain"/>
    <property type="match status" value="1"/>
</dbReference>
<dbReference type="OrthoDB" id="9779207at2"/>
<dbReference type="Gene3D" id="3.40.50.10490">
    <property type="entry name" value="Glucose-6-phosphate isomerase like protein, domain 1"/>
    <property type="match status" value="2"/>
</dbReference>
<dbReference type="GO" id="GO:1901135">
    <property type="term" value="P:carbohydrate derivative metabolic process"/>
    <property type="evidence" value="ECO:0007669"/>
    <property type="project" value="InterPro"/>
</dbReference>
<dbReference type="STRING" id="521045.Kole_1185"/>
<keyword evidence="4" id="KW-1185">Reference proteome</keyword>
<evidence type="ECO:0000259" key="2">
    <source>
        <dbReference type="PROSITE" id="PS51464"/>
    </source>
</evidence>
<dbReference type="GO" id="GO:0097367">
    <property type="term" value="F:carbohydrate derivative binding"/>
    <property type="evidence" value="ECO:0007669"/>
    <property type="project" value="InterPro"/>
</dbReference>
<dbReference type="PANTHER" id="PTHR10937:SF4">
    <property type="entry name" value="GLUCOSAMINE-6-PHOSPHATE DEAMINASE"/>
    <property type="match status" value="1"/>
</dbReference>
<evidence type="ECO:0000313" key="4">
    <source>
        <dbReference type="Proteomes" id="UP000002382"/>
    </source>
</evidence>
<dbReference type="PROSITE" id="PS51464">
    <property type="entry name" value="SIS"/>
    <property type="match status" value="2"/>
</dbReference>
<name>C5CIM3_KOSOT</name>
<dbReference type="Proteomes" id="UP000002382">
    <property type="component" value="Chromosome"/>
</dbReference>
<keyword evidence="1" id="KW-0677">Repeat</keyword>
<dbReference type="KEGG" id="kol:Kole_1185"/>
<dbReference type="CDD" id="cd05008">
    <property type="entry name" value="SIS_GlmS_GlmD_1"/>
    <property type="match status" value="1"/>
</dbReference>